<feature type="chain" id="PRO_5008136733" description="Galectin" evidence="1">
    <location>
        <begin position="20"/>
        <end position="232"/>
    </location>
</feature>
<accession>A0A182TE37</accession>
<dbReference type="EnsemblMetazoa" id="AMEC000671-RA">
    <property type="protein sequence ID" value="AMEC000671-PA"/>
    <property type="gene ID" value="AMEC000671"/>
</dbReference>
<organism evidence="2 3">
    <name type="scientific">Anopheles melas</name>
    <dbReference type="NCBI Taxonomy" id="34690"/>
    <lineage>
        <taxon>Eukaryota</taxon>
        <taxon>Metazoa</taxon>
        <taxon>Ecdysozoa</taxon>
        <taxon>Arthropoda</taxon>
        <taxon>Hexapoda</taxon>
        <taxon>Insecta</taxon>
        <taxon>Pterygota</taxon>
        <taxon>Neoptera</taxon>
        <taxon>Endopterygota</taxon>
        <taxon>Diptera</taxon>
        <taxon>Nematocera</taxon>
        <taxon>Culicoidea</taxon>
        <taxon>Culicidae</taxon>
        <taxon>Anophelinae</taxon>
        <taxon>Anopheles</taxon>
    </lineage>
</organism>
<evidence type="ECO:0000313" key="3">
    <source>
        <dbReference type="Proteomes" id="UP000075902"/>
    </source>
</evidence>
<sequence>MSAKIVICLAVCVFGAASAGVVPLAAPLAAAGVVAPYATSYNAHTVNHAVAAPVVAAAPAVVAAPAARFVAPAAPALAYTAAGLPAYSAYTAAGLPALSAYSAYTGLPAPIVQPGPHEPLRGRLIETGPLGEVIVYGLQPFHRFPHPVEIRFNVILKEEEIEIINLNASTGNNHPSPTLTITVFGRPSIFSCIQNSEFTQNAHSVSKRTFSSAVKFGYFSYSRFTLANVSCI</sequence>
<feature type="signal peptide" evidence="1">
    <location>
        <begin position="1"/>
        <end position="19"/>
    </location>
</feature>
<keyword evidence="3" id="KW-1185">Reference proteome</keyword>
<evidence type="ECO:0000313" key="2">
    <source>
        <dbReference type="EnsemblMetazoa" id="AMEC000671-PA"/>
    </source>
</evidence>
<dbReference type="STRING" id="34690.A0A182TE37"/>
<dbReference type="Proteomes" id="UP000075902">
    <property type="component" value="Unassembled WGS sequence"/>
</dbReference>
<evidence type="ECO:0000256" key="1">
    <source>
        <dbReference type="SAM" id="SignalP"/>
    </source>
</evidence>
<reference evidence="3" key="1">
    <citation type="submission" date="2014-01" db="EMBL/GenBank/DDBJ databases">
        <title>The Genome Sequence of Anopheles melas CM1001059_A (V2).</title>
        <authorList>
            <consortium name="The Broad Institute Genomics Platform"/>
            <person name="Neafsey D.E."/>
            <person name="Besansky N."/>
            <person name="Howell P."/>
            <person name="Walton C."/>
            <person name="Young S.K."/>
            <person name="Zeng Q."/>
            <person name="Gargeya S."/>
            <person name="Fitzgerald M."/>
            <person name="Haas B."/>
            <person name="Abouelleil A."/>
            <person name="Allen A.W."/>
            <person name="Alvarado L."/>
            <person name="Arachchi H.M."/>
            <person name="Berlin A.M."/>
            <person name="Chapman S.B."/>
            <person name="Gainer-Dewar J."/>
            <person name="Goldberg J."/>
            <person name="Griggs A."/>
            <person name="Gujja S."/>
            <person name="Hansen M."/>
            <person name="Howarth C."/>
            <person name="Imamovic A."/>
            <person name="Ireland A."/>
            <person name="Larimer J."/>
            <person name="McCowan C."/>
            <person name="Murphy C."/>
            <person name="Pearson M."/>
            <person name="Poon T.W."/>
            <person name="Priest M."/>
            <person name="Roberts A."/>
            <person name="Saif S."/>
            <person name="Shea T."/>
            <person name="Sisk P."/>
            <person name="Sykes S."/>
            <person name="Wortman J."/>
            <person name="Nusbaum C."/>
            <person name="Birren B."/>
        </authorList>
    </citation>
    <scope>NUCLEOTIDE SEQUENCE [LARGE SCALE GENOMIC DNA]</scope>
    <source>
        <strain evidence="3">CM1001059</strain>
    </source>
</reference>
<protein>
    <recommendedName>
        <fullName evidence="4">Galectin</fullName>
    </recommendedName>
</protein>
<reference evidence="2" key="2">
    <citation type="submission" date="2020-05" db="UniProtKB">
        <authorList>
            <consortium name="EnsemblMetazoa"/>
        </authorList>
    </citation>
    <scope>IDENTIFICATION</scope>
    <source>
        <strain evidence="2">CM1001059</strain>
    </source>
</reference>
<proteinExistence type="predicted"/>
<dbReference type="AlphaFoldDB" id="A0A182TE37"/>
<evidence type="ECO:0008006" key="4">
    <source>
        <dbReference type="Google" id="ProtNLM"/>
    </source>
</evidence>
<keyword evidence="1" id="KW-0732">Signal</keyword>
<name>A0A182TE37_9DIPT</name>
<dbReference type="VEuPathDB" id="VectorBase:AMEC000671"/>